<organism evidence="2 3">
    <name type="scientific">Algoriphagus jejuensis</name>
    <dbReference type="NCBI Taxonomy" id="419934"/>
    <lineage>
        <taxon>Bacteria</taxon>
        <taxon>Pseudomonadati</taxon>
        <taxon>Bacteroidota</taxon>
        <taxon>Cytophagia</taxon>
        <taxon>Cytophagales</taxon>
        <taxon>Cyclobacteriaceae</taxon>
        <taxon>Algoriphagus</taxon>
    </lineage>
</organism>
<keyword evidence="3" id="KW-1185">Reference proteome</keyword>
<protein>
    <recommendedName>
        <fullName evidence="4">Pentapeptide repeat protein</fullName>
    </recommendedName>
</protein>
<dbReference type="Proteomes" id="UP001500469">
    <property type="component" value="Unassembled WGS sequence"/>
</dbReference>
<gene>
    <name evidence="2" type="ORF">GCM10009119_24470</name>
</gene>
<proteinExistence type="predicted"/>
<dbReference type="EMBL" id="BAAAFI010000013">
    <property type="protein sequence ID" value="GAA0879479.1"/>
    <property type="molecule type" value="Genomic_DNA"/>
</dbReference>
<dbReference type="RefSeq" id="WP_343851926.1">
    <property type="nucleotide sequence ID" value="NZ_BAAAFI010000013.1"/>
</dbReference>
<keyword evidence="1" id="KW-1133">Transmembrane helix</keyword>
<evidence type="ECO:0008006" key="4">
    <source>
        <dbReference type="Google" id="ProtNLM"/>
    </source>
</evidence>
<sequence length="527" mass="61560">MNTYTYFSEHYECFGEEDFRLTGYTYIGTEQDIINNEDIYFDMETQNGLVFIFEKMTINYPFPETIFKPKYVKFDSCYICGKFGNFKDADIVFSKCGYKYPEFYKITNSHLKFEGGGRNLDFKEIKNSTIDINYSDSNNSFINFTNILKCKIEIYSNESEKNSASIVIDSSKLDVLDIHDAKLEKITYSNSKITDLRISSCLGNDLYLIDVNNSKDLNLSFLFLNNNLFNQLVIRSNSNKSKFKLKILSLVNSKNIIIQNCNINSFKIGIGVNREINIIGCMAREITFENFTCLENINFDLFELIDECKFIIRKSSLNNIKMRPSFLHQIKHFECKDSTINSLELFNFKFLGTDILDKSPTLIDDKLNFVSELALVLKKQDNTYYSKVYKSYELELRKQQNDSLFTFIDKLIINLNFWSSAHGTMPQKALCWILLMIVLMFGFINLDLALKTNIPYEAGFDFLSQNYSYFIKPITFLSEVESNYKIFSSENLTIEFSPWLKGLDFAYKIIYAFLLYQFIAAFRKFNK</sequence>
<evidence type="ECO:0000313" key="2">
    <source>
        <dbReference type="EMBL" id="GAA0879479.1"/>
    </source>
</evidence>
<keyword evidence="1" id="KW-0812">Transmembrane</keyword>
<evidence type="ECO:0000256" key="1">
    <source>
        <dbReference type="SAM" id="Phobius"/>
    </source>
</evidence>
<feature type="transmembrane region" description="Helical" evidence="1">
    <location>
        <begin position="429"/>
        <end position="446"/>
    </location>
</feature>
<feature type="transmembrane region" description="Helical" evidence="1">
    <location>
        <begin position="505"/>
        <end position="522"/>
    </location>
</feature>
<name>A0ABN1N1Q7_9BACT</name>
<keyword evidence="1" id="KW-0472">Membrane</keyword>
<evidence type="ECO:0000313" key="3">
    <source>
        <dbReference type="Proteomes" id="UP001500469"/>
    </source>
</evidence>
<comment type="caution">
    <text evidence="2">The sequence shown here is derived from an EMBL/GenBank/DDBJ whole genome shotgun (WGS) entry which is preliminary data.</text>
</comment>
<reference evidence="2 3" key="1">
    <citation type="journal article" date="2019" name="Int. J. Syst. Evol. Microbiol.">
        <title>The Global Catalogue of Microorganisms (GCM) 10K type strain sequencing project: providing services to taxonomists for standard genome sequencing and annotation.</title>
        <authorList>
            <consortium name="The Broad Institute Genomics Platform"/>
            <consortium name="The Broad Institute Genome Sequencing Center for Infectious Disease"/>
            <person name="Wu L."/>
            <person name="Ma J."/>
        </authorList>
    </citation>
    <scope>NUCLEOTIDE SEQUENCE [LARGE SCALE GENOMIC DNA]</scope>
    <source>
        <strain evidence="2 3">JCM 16112</strain>
    </source>
</reference>
<accession>A0ABN1N1Q7</accession>